<evidence type="ECO:0000313" key="1">
    <source>
        <dbReference type="EMBL" id="NDY81602.1"/>
    </source>
</evidence>
<dbReference type="AlphaFoldDB" id="A0A6B2QTU4"/>
<proteinExistence type="predicted"/>
<name>A0A6B2QTU4_9BURK</name>
<dbReference type="EMBL" id="JAAGRN010000001">
    <property type="protein sequence ID" value="NDY81602.1"/>
    <property type="molecule type" value="Genomic_DNA"/>
</dbReference>
<comment type="caution">
    <text evidence="1">The sequence shown here is derived from an EMBL/GenBank/DDBJ whole genome shotgun (WGS) entry which is preliminary data.</text>
</comment>
<gene>
    <name evidence="1" type="ORF">G3I67_00005</name>
</gene>
<protein>
    <submittedName>
        <fullName evidence="1">Uncharacterized protein</fullName>
    </submittedName>
</protein>
<organism evidence="1">
    <name type="scientific">Sheuella amnicola</name>
    <dbReference type="NCBI Taxonomy" id="2707330"/>
    <lineage>
        <taxon>Bacteria</taxon>
        <taxon>Pseudomonadati</taxon>
        <taxon>Pseudomonadota</taxon>
        <taxon>Betaproteobacteria</taxon>
        <taxon>Burkholderiales</taxon>
        <taxon>Alcaligenaceae</taxon>
        <taxon>Sheuella</taxon>
    </lineage>
</organism>
<sequence length="54" mass="6110">MPLPEFEGKPNISQAELVERKNFARKREKELYGRAVKAVMEAGPEFKDAIMGSD</sequence>
<reference evidence="1" key="1">
    <citation type="submission" date="2020-02" db="EMBL/GenBank/DDBJ databases">
        <authorList>
            <person name="Chen W.-M."/>
        </authorList>
    </citation>
    <scope>NUCLEOTIDE SEQUENCE</scope>
    <source>
        <strain evidence="1">NBD-18</strain>
    </source>
</reference>
<accession>A0A6B2QTU4</accession>
<dbReference type="RefSeq" id="WP_163650864.1">
    <property type="nucleotide sequence ID" value="NZ_JAAGRN010000001.1"/>
</dbReference>